<organism evidence="1 2">
    <name type="scientific">Peronosclerospora sorghi</name>
    <dbReference type="NCBI Taxonomy" id="230839"/>
    <lineage>
        <taxon>Eukaryota</taxon>
        <taxon>Sar</taxon>
        <taxon>Stramenopiles</taxon>
        <taxon>Oomycota</taxon>
        <taxon>Peronosporomycetes</taxon>
        <taxon>Peronosporales</taxon>
        <taxon>Peronosporaceae</taxon>
        <taxon>Peronosclerospora</taxon>
    </lineage>
</organism>
<evidence type="ECO:0000313" key="1">
    <source>
        <dbReference type="EMBL" id="KAI9914420.1"/>
    </source>
</evidence>
<sequence>MRRANQKSDEDEHSIWRSAPAVPVAMPASTLSFNKRRSTSLGDLLPATSSPANALVCAFHKVSSQTHQKLAKIRSRSDFFTKKATGFNHGGWRLKVNNPITNKPLVSSHNKFQWDEHHTLQHAHTAFEYHGEDAGAASNYFHIVADGVSSPFGRHSLGTFDGEPASSSIIATEVVRCVRAALEEVTNHDSEQLDQATFEGAVVDAIKTARINCFQHRKSRLATTLVVSYFNRWTGRLLTFSLGDSKCVVVRRGELVYETLAVLREFNVPTNVNLHQQVMPQDYVVQTFALEEGDVCLTFSDGLGDNLYKDDITGALAAPELWESEGSGLQSVCDQLVKLSKMHPLNEDNECHLYPFATAAMLEYRERTLEEAKIAGDGPLDASGVDHMALSHELMKRHEGKQILDRHLLLRKSSRKHHYSLMQLRLMADMETKKPDDITLFMTRFV</sequence>
<comment type="caution">
    <text evidence="1">The sequence shown here is derived from an EMBL/GenBank/DDBJ whole genome shotgun (WGS) entry which is preliminary data.</text>
</comment>
<gene>
    <name evidence="1" type="ORF">PsorP6_007753</name>
</gene>
<keyword evidence="2" id="KW-1185">Reference proteome</keyword>
<evidence type="ECO:0000313" key="2">
    <source>
        <dbReference type="Proteomes" id="UP001163321"/>
    </source>
</evidence>
<proteinExistence type="predicted"/>
<dbReference type="Proteomes" id="UP001163321">
    <property type="component" value="Chromosome 3"/>
</dbReference>
<name>A0ACC0W8F9_9STRA</name>
<dbReference type="EMBL" id="CM047582">
    <property type="protein sequence ID" value="KAI9914420.1"/>
    <property type="molecule type" value="Genomic_DNA"/>
</dbReference>
<accession>A0ACC0W8F9</accession>
<protein>
    <submittedName>
        <fullName evidence="1">Uncharacterized protein</fullName>
    </submittedName>
</protein>
<reference evidence="1 2" key="1">
    <citation type="journal article" date="2022" name="bioRxiv">
        <title>The genome of the oomycete Peronosclerospora sorghi, a cosmopolitan pathogen of maize and sorghum, is inflated with dispersed pseudogenes.</title>
        <authorList>
            <person name="Fletcher K."/>
            <person name="Martin F."/>
            <person name="Isakeit T."/>
            <person name="Cavanaugh K."/>
            <person name="Magill C."/>
            <person name="Michelmore R."/>
        </authorList>
    </citation>
    <scope>NUCLEOTIDE SEQUENCE [LARGE SCALE GENOMIC DNA]</scope>
    <source>
        <strain evidence="1">P6</strain>
    </source>
</reference>